<proteinExistence type="predicted"/>
<evidence type="ECO:0000313" key="2">
    <source>
        <dbReference type="Proteomes" id="UP000481087"/>
    </source>
</evidence>
<accession>A0A6L8VC03</accession>
<reference evidence="1 2" key="1">
    <citation type="submission" date="2019-12" db="EMBL/GenBank/DDBJ databases">
        <title>Paenibacillus sp. nov. sp. isolated from soil.</title>
        <authorList>
            <person name="Kim J."/>
            <person name="Jeong S.E."/>
            <person name="Jung H.S."/>
            <person name="Jeon C.O."/>
        </authorList>
    </citation>
    <scope>NUCLEOTIDE SEQUENCE [LARGE SCALE GENOMIC DNA]</scope>
    <source>
        <strain evidence="1 2">5J-6</strain>
    </source>
</reference>
<comment type="caution">
    <text evidence="1">The sequence shown here is derived from an EMBL/GenBank/DDBJ whole genome shotgun (WGS) entry which is preliminary data.</text>
</comment>
<keyword evidence="2" id="KW-1185">Reference proteome</keyword>
<sequence>MITILKANMEHSKAEGYLGHVQFSVEGHEHPYEITLQSMRNKDDWSYALNFLSESGKEEDIEAVEELLEEDEWFDLLVNAGLQVLDK</sequence>
<dbReference type="Proteomes" id="UP000481087">
    <property type="component" value="Unassembled WGS sequence"/>
</dbReference>
<protein>
    <submittedName>
        <fullName evidence="1">Uncharacterized protein</fullName>
    </submittedName>
</protein>
<gene>
    <name evidence="1" type="ORF">GQF01_34310</name>
</gene>
<organism evidence="1 2">
    <name type="scientific">Paenibacillus silvestris</name>
    <dbReference type="NCBI Taxonomy" id="2606219"/>
    <lineage>
        <taxon>Bacteria</taxon>
        <taxon>Bacillati</taxon>
        <taxon>Bacillota</taxon>
        <taxon>Bacilli</taxon>
        <taxon>Bacillales</taxon>
        <taxon>Paenibacillaceae</taxon>
        <taxon>Paenibacillus</taxon>
    </lineage>
</organism>
<name>A0A6L8VC03_9BACL</name>
<dbReference type="EMBL" id="WTUZ01000040">
    <property type="protein sequence ID" value="MZQ87201.1"/>
    <property type="molecule type" value="Genomic_DNA"/>
</dbReference>
<dbReference type="AlphaFoldDB" id="A0A6L8VC03"/>
<evidence type="ECO:0000313" key="1">
    <source>
        <dbReference type="EMBL" id="MZQ87201.1"/>
    </source>
</evidence>